<sequence length="300" mass="32900">MDARPPTIAEHALDPSLPADEAVRHLARALLADMSRALAAFDAMPATAAHETRKGIKALRALLRLADPECERLCEVDAQLRDSATLLAGAREARVLAETLGALAHHAPEKASALLARLCRWADECASAAEGEVLSHQRVAQVAEALHGLGEGVGDWPVPDSWRQLLKGAKHTVRRARRRLAKGLSSRDADELHAARRWVVRHRYHLGFLTAAGRLMETRRKRMQDLRDLLGRHHDLHDARRAIAGAGLVDGAELATLGSLIGKEQRRLEKRISRAADRLFDGDTRRLGKALKATFAGEAR</sequence>
<dbReference type="InterPro" id="IPR038186">
    <property type="entry name" value="CHAD_dom_sf"/>
</dbReference>
<dbReference type="Gene3D" id="1.40.20.10">
    <property type="entry name" value="CHAD domain"/>
    <property type="match status" value="1"/>
</dbReference>
<dbReference type="PANTHER" id="PTHR39339:SF1">
    <property type="entry name" value="CHAD DOMAIN-CONTAINING PROTEIN"/>
    <property type="match status" value="1"/>
</dbReference>
<protein>
    <submittedName>
        <fullName evidence="2">CHAD domain-containing protein</fullName>
    </submittedName>
</protein>
<dbReference type="PROSITE" id="PS51708">
    <property type="entry name" value="CHAD"/>
    <property type="match status" value="1"/>
</dbReference>
<gene>
    <name evidence="2" type="ORF">GGR16_004799</name>
</gene>
<dbReference type="InterPro" id="IPR007899">
    <property type="entry name" value="CHAD_dom"/>
</dbReference>
<organism evidence="2 3">
    <name type="scientific">Chelatococcus caeni</name>
    <dbReference type="NCBI Taxonomy" id="1348468"/>
    <lineage>
        <taxon>Bacteria</taxon>
        <taxon>Pseudomonadati</taxon>
        <taxon>Pseudomonadota</taxon>
        <taxon>Alphaproteobacteria</taxon>
        <taxon>Hyphomicrobiales</taxon>
        <taxon>Chelatococcaceae</taxon>
        <taxon>Chelatococcus</taxon>
    </lineage>
</organism>
<evidence type="ECO:0000313" key="2">
    <source>
        <dbReference type="EMBL" id="MBB4019744.1"/>
    </source>
</evidence>
<dbReference type="AlphaFoldDB" id="A0A840C2E5"/>
<dbReference type="EMBL" id="JACIEN010000008">
    <property type="protein sequence ID" value="MBB4019744.1"/>
    <property type="molecule type" value="Genomic_DNA"/>
</dbReference>
<feature type="domain" description="CHAD" evidence="1">
    <location>
        <begin position="16"/>
        <end position="285"/>
    </location>
</feature>
<name>A0A840C2E5_9HYPH</name>
<dbReference type="Proteomes" id="UP000577362">
    <property type="component" value="Unassembled WGS sequence"/>
</dbReference>
<reference evidence="2 3" key="1">
    <citation type="submission" date="2020-08" db="EMBL/GenBank/DDBJ databases">
        <title>Genomic Encyclopedia of Type Strains, Phase IV (KMG-IV): sequencing the most valuable type-strain genomes for metagenomic binning, comparative biology and taxonomic classification.</title>
        <authorList>
            <person name="Goeker M."/>
        </authorList>
    </citation>
    <scope>NUCLEOTIDE SEQUENCE [LARGE SCALE GENOMIC DNA]</scope>
    <source>
        <strain evidence="2 3">DSM 103737</strain>
    </source>
</reference>
<comment type="caution">
    <text evidence="2">The sequence shown here is derived from an EMBL/GenBank/DDBJ whole genome shotgun (WGS) entry which is preliminary data.</text>
</comment>
<evidence type="ECO:0000259" key="1">
    <source>
        <dbReference type="PROSITE" id="PS51708"/>
    </source>
</evidence>
<proteinExistence type="predicted"/>
<dbReference type="Pfam" id="PF05235">
    <property type="entry name" value="CHAD"/>
    <property type="match status" value="1"/>
</dbReference>
<dbReference type="PANTHER" id="PTHR39339">
    <property type="entry name" value="SLR1444 PROTEIN"/>
    <property type="match status" value="1"/>
</dbReference>
<evidence type="ECO:0000313" key="3">
    <source>
        <dbReference type="Proteomes" id="UP000577362"/>
    </source>
</evidence>
<dbReference type="SMART" id="SM00880">
    <property type="entry name" value="CHAD"/>
    <property type="match status" value="1"/>
</dbReference>
<accession>A0A840C2E5</accession>
<keyword evidence="3" id="KW-1185">Reference proteome</keyword>
<dbReference type="RefSeq" id="WP_183318588.1">
    <property type="nucleotide sequence ID" value="NZ_JACIEN010000008.1"/>
</dbReference>